<comment type="subcellular location">
    <subcellularLocation>
        <location evidence="1">Cell membrane</location>
        <topology evidence="1">Multi-pass membrane protein</topology>
    </subcellularLocation>
</comment>
<feature type="transmembrane region" description="Helical" evidence="6">
    <location>
        <begin position="108"/>
        <end position="128"/>
    </location>
</feature>
<keyword evidence="4 6" id="KW-1133">Transmembrane helix</keyword>
<feature type="transmembrane region" description="Helical" evidence="6">
    <location>
        <begin position="196"/>
        <end position="217"/>
    </location>
</feature>
<feature type="transmembrane region" description="Helical" evidence="6">
    <location>
        <begin position="293"/>
        <end position="315"/>
    </location>
</feature>
<keyword evidence="5 6" id="KW-0472">Membrane</keyword>
<evidence type="ECO:0008006" key="9">
    <source>
        <dbReference type="Google" id="ProtNLM"/>
    </source>
</evidence>
<evidence type="ECO:0000313" key="7">
    <source>
        <dbReference type="EMBL" id="GGA83408.1"/>
    </source>
</evidence>
<dbReference type="EMBL" id="BMHH01000002">
    <property type="protein sequence ID" value="GGA83408.1"/>
    <property type="molecule type" value="Genomic_DNA"/>
</dbReference>
<feature type="transmembrane region" description="Helical" evidence="6">
    <location>
        <begin position="75"/>
        <end position="96"/>
    </location>
</feature>
<dbReference type="RefSeq" id="WP_236016023.1">
    <property type="nucleotide sequence ID" value="NZ_BMHH01000002.1"/>
</dbReference>
<dbReference type="GO" id="GO:0005886">
    <property type="term" value="C:plasma membrane"/>
    <property type="evidence" value="ECO:0007669"/>
    <property type="project" value="UniProtKB-SubCell"/>
</dbReference>
<keyword evidence="2" id="KW-1003">Cell membrane</keyword>
<feature type="transmembrane region" description="Helical" evidence="6">
    <location>
        <begin position="48"/>
        <end position="69"/>
    </location>
</feature>
<gene>
    <name evidence="7" type="ORF">GCM10011491_08600</name>
</gene>
<reference evidence="7" key="1">
    <citation type="journal article" date="2014" name="Int. J. Syst. Evol. Microbiol.">
        <title>Complete genome sequence of Corynebacterium casei LMG S-19264T (=DSM 44701T), isolated from a smear-ripened cheese.</title>
        <authorList>
            <consortium name="US DOE Joint Genome Institute (JGI-PGF)"/>
            <person name="Walter F."/>
            <person name="Albersmeier A."/>
            <person name="Kalinowski J."/>
            <person name="Ruckert C."/>
        </authorList>
    </citation>
    <scope>NUCLEOTIDE SEQUENCE</scope>
    <source>
        <strain evidence="7">CGMCC 1.15082</strain>
    </source>
</reference>
<evidence type="ECO:0000256" key="6">
    <source>
        <dbReference type="SAM" id="Phobius"/>
    </source>
</evidence>
<dbReference type="GO" id="GO:0015297">
    <property type="term" value="F:antiporter activity"/>
    <property type="evidence" value="ECO:0007669"/>
    <property type="project" value="InterPro"/>
</dbReference>
<proteinExistence type="predicted"/>
<accession>A0A916WB86</accession>
<reference evidence="7" key="2">
    <citation type="submission" date="2020-09" db="EMBL/GenBank/DDBJ databases">
        <authorList>
            <person name="Sun Q."/>
            <person name="Zhou Y."/>
        </authorList>
    </citation>
    <scope>NUCLEOTIDE SEQUENCE</scope>
    <source>
        <strain evidence="7">CGMCC 1.15082</strain>
    </source>
</reference>
<keyword evidence="3 6" id="KW-0812">Transmembrane</keyword>
<dbReference type="InterPro" id="IPR051327">
    <property type="entry name" value="MATE_MepA_subfamily"/>
</dbReference>
<evidence type="ECO:0000256" key="2">
    <source>
        <dbReference type="ARBA" id="ARBA00022475"/>
    </source>
</evidence>
<keyword evidence="8" id="KW-1185">Reference proteome</keyword>
<evidence type="ECO:0000256" key="4">
    <source>
        <dbReference type="ARBA" id="ARBA00022989"/>
    </source>
</evidence>
<dbReference type="InterPro" id="IPR002528">
    <property type="entry name" value="MATE_fam"/>
</dbReference>
<comment type="caution">
    <text evidence="7">The sequence shown here is derived from an EMBL/GenBank/DDBJ whole genome shotgun (WGS) entry which is preliminary data.</text>
</comment>
<evidence type="ECO:0000256" key="1">
    <source>
        <dbReference type="ARBA" id="ARBA00004651"/>
    </source>
</evidence>
<protein>
    <recommendedName>
        <fullName evidence="9">Multidrug resistance protein NorM</fullName>
    </recommendedName>
</protein>
<feature type="transmembrane region" description="Helical" evidence="6">
    <location>
        <begin position="258"/>
        <end position="281"/>
    </location>
</feature>
<feature type="transmembrane region" description="Helical" evidence="6">
    <location>
        <begin position="15"/>
        <end position="36"/>
    </location>
</feature>
<dbReference type="PANTHER" id="PTHR43823">
    <property type="entry name" value="SPORULATION PROTEIN YKVU"/>
    <property type="match status" value="1"/>
</dbReference>
<evidence type="ECO:0000256" key="3">
    <source>
        <dbReference type="ARBA" id="ARBA00022692"/>
    </source>
</evidence>
<dbReference type="Proteomes" id="UP000646478">
    <property type="component" value="Unassembled WGS sequence"/>
</dbReference>
<sequence>MLGATGQTLDIATSFLQIVVPSTPVLAVGMCFSGILRGVGDARRAMYVTLAGGLVTAILDPLLILVLHLEVTGAAISNVVSRFALLAVGFHGSVMIHRLVRLPDRKRFLTAFRPFAAIGLSAVMTQLATPIGNAFVTAGIAHFGDEAVAGWAIVGRMIPVAFGLLFALSGAVGPIVGQNFGAGRLDRVRLAMRDSLVVSTIYVGTAWLLLALFRNQISDIFHATGEARHFVIFFCLVAAGGFLFNGPLYVANTAFNNLGFPVLSTIFNWGRATIGTLPFIWYGAQWYGAEGVVAGWSAGGIFFGIVAVIACFRVIRHLSKNPVRPPRAPSSNTAFIQFPFQQRQGRDDWLATRLEA</sequence>
<evidence type="ECO:0000313" key="8">
    <source>
        <dbReference type="Proteomes" id="UP000646478"/>
    </source>
</evidence>
<evidence type="ECO:0000256" key="5">
    <source>
        <dbReference type="ARBA" id="ARBA00023136"/>
    </source>
</evidence>
<dbReference type="Pfam" id="PF01554">
    <property type="entry name" value="MatE"/>
    <property type="match status" value="2"/>
</dbReference>
<dbReference type="PANTHER" id="PTHR43823:SF3">
    <property type="entry name" value="MULTIDRUG EXPORT PROTEIN MEPA"/>
    <property type="match status" value="1"/>
</dbReference>
<name>A0A916WB86_9HYPH</name>
<feature type="transmembrane region" description="Helical" evidence="6">
    <location>
        <begin position="148"/>
        <end position="176"/>
    </location>
</feature>
<feature type="transmembrane region" description="Helical" evidence="6">
    <location>
        <begin position="229"/>
        <end position="251"/>
    </location>
</feature>
<dbReference type="AlphaFoldDB" id="A0A916WB86"/>
<organism evidence="7 8">
    <name type="scientific">Brucella endophytica</name>
    <dbReference type="NCBI Taxonomy" id="1963359"/>
    <lineage>
        <taxon>Bacteria</taxon>
        <taxon>Pseudomonadati</taxon>
        <taxon>Pseudomonadota</taxon>
        <taxon>Alphaproteobacteria</taxon>
        <taxon>Hyphomicrobiales</taxon>
        <taxon>Brucellaceae</taxon>
        <taxon>Brucella/Ochrobactrum group</taxon>
        <taxon>Brucella</taxon>
    </lineage>
</organism>
<dbReference type="GO" id="GO:0042910">
    <property type="term" value="F:xenobiotic transmembrane transporter activity"/>
    <property type="evidence" value="ECO:0007669"/>
    <property type="project" value="InterPro"/>
</dbReference>